<accession>A0ABS7X0Q7</accession>
<evidence type="ECO:0000259" key="7">
    <source>
        <dbReference type="Pfam" id="PF01292"/>
    </source>
</evidence>
<feature type="transmembrane region" description="Helical" evidence="6">
    <location>
        <begin position="101"/>
        <end position="122"/>
    </location>
</feature>
<evidence type="ECO:0000313" key="9">
    <source>
        <dbReference type="Proteomes" id="UP001319883"/>
    </source>
</evidence>
<dbReference type="Pfam" id="PF01292">
    <property type="entry name" value="Ni_hydr_CYTB"/>
    <property type="match status" value="1"/>
</dbReference>
<keyword evidence="2" id="KW-1003">Cell membrane</keyword>
<dbReference type="InterPro" id="IPR011577">
    <property type="entry name" value="Cyt_b561_bac/Ni-Hgenase"/>
</dbReference>
<keyword evidence="3 6" id="KW-0812">Transmembrane</keyword>
<feature type="transmembrane region" description="Helical" evidence="6">
    <location>
        <begin position="13"/>
        <end position="30"/>
    </location>
</feature>
<dbReference type="PANTHER" id="PTHR30485:SF2">
    <property type="entry name" value="BLL0597 PROTEIN"/>
    <property type="match status" value="1"/>
</dbReference>
<dbReference type="EMBL" id="JAGXFD010000001">
    <property type="protein sequence ID" value="MBZ9568475.1"/>
    <property type="molecule type" value="Genomic_DNA"/>
</dbReference>
<proteinExistence type="predicted"/>
<comment type="caution">
    <text evidence="8">The sequence shown here is derived from an EMBL/GenBank/DDBJ whole genome shotgun (WGS) entry which is preliminary data.</text>
</comment>
<gene>
    <name evidence="8" type="ORF">KGQ91_12420</name>
</gene>
<name>A0ABS7X0Q7_9GAMM</name>
<evidence type="ECO:0000313" key="8">
    <source>
        <dbReference type="EMBL" id="MBZ9568475.1"/>
    </source>
</evidence>
<dbReference type="InterPro" id="IPR051542">
    <property type="entry name" value="Hydrogenase_cytochrome"/>
</dbReference>
<dbReference type="RefSeq" id="WP_224414911.1">
    <property type="nucleotide sequence ID" value="NZ_JAGXFC010000001.1"/>
</dbReference>
<keyword evidence="5 6" id="KW-0472">Membrane</keyword>
<comment type="subcellular location">
    <subcellularLocation>
        <location evidence="1">Cell membrane</location>
        <topology evidence="1">Multi-pass membrane protein</topology>
    </subcellularLocation>
</comment>
<evidence type="ECO:0000256" key="2">
    <source>
        <dbReference type="ARBA" id="ARBA00022475"/>
    </source>
</evidence>
<sequence>MKVYKAWDLPVRLFHWSLVAAILVSWYTIKTSGQPLAFPVEWHARAGYTILALLVFRWLWSLVGSRHARLRELCRSPRTVWRYTASWFRRRPDLYVGHNPLGGWMTLLLLVSLTLQATSGLFMSDGILFSAPLARRFEADAIAWLVTLHHVNGNLLFVLVGIHLLAILLHRLRGEALVGAMFSGRKRLARPVRDGDDQPVSGWRAWASASIAVLALTAILEWL</sequence>
<keyword evidence="4 6" id="KW-1133">Transmembrane helix</keyword>
<dbReference type="SUPFAM" id="SSF81342">
    <property type="entry name" value="Transmembrane di-heme cytochromes"/>
    <property type="match status" value="1"/>
</dbReference>
<dbReference type="PANTHER" id="PTHR30485">
    <property type="entry name" value="NI/FE-HYDROGENASE 1 B-TYPE CYTOCHROME SUBUNIT"/>
    <property type="match status" value="1"/>
</dbReference>
<keyword evidence="9" id="KW-1185">Reference proteome</keyword>
<feature type="transmembrane region" description="Helical" evidence="6">
    <location>
        <begin position="42"/>
        <end position="60"/>
    </location>
</feature>
<feature type="domain" description="Cytochrome b561 bacterial/Ni-hydrogenase" evidence="7">
    <location>
        <begin position="7"/>
        <end position="184"/>
    </location>
</feature>
<dbReference type="InterPro" id="IPR016174">
    <property type="entry name" value="Di-haem_cyt_TM"/>
</dbReference>
<evidence type="ECO:0000256" key="1">
    <source>
        <dbReference type="ARBA" id="ARBA00004651"/>
    </source>
</evidence>
<dbReference type="Proteomes" id="UP001319883">
    <property type="component" value="Unassembled WGS sequence"/>
</dbReference>
<organism evidence="8 9">
    <name type="scientific">Modicisalibacter tunisiensis</name>
    <dbReference type="NCBI Taxonomy" id="390637"/>
    <lineage>
        <taxon>Bacteria</taxon>
        <taxon>Pseudomonadati</taxon>
        <taxon>Pseudomonadota</taxon>
        <taxon>Gammaproteobacteria</taxon>
        <taxon>Oceanospirillales</taxon>
        <taxon>Halomonadaceae</taxon>
        <taxon>Modicisalibacter</taxon>
    </lineage>
</organism>
<feature type="transmembrane region" description="Helical" evidence="6">
    <location>
        <begin position="142"/>
        <end position="169"/>
    </location>
</feature>
<evidence type="ECO:0000256" key="6">
    <source>
        <dbReference type="SAM" id="Phobius"/>
    </source>
</evidence>
<protein>
    <submittedName>
        <fullName evidence="8">Cytochrome b/b6 domain-containing protein</fullName>
    </submittedName>
</protein>
<evidence type="ECO:0000256" key="4">
    <source>
        <dbReference type="ARBA" id="ARBA00022989"/>
    </source>
</evidence>
<evidence type="ECO:0000256" key="5">
    <source>
        <dbReference type="ARBA" id="ARBA00023136"/>
    </source>
</evidence>
<reference evidence="8 9" key="1">
    <citation type="submission" date="2021-05" db="EMBL/GenBank/DDBJ databases">
        <title>Petroleum and Energy Research Collection (APPE): ex situ preservation of microbial diversity associated with the oil industry and exploitation of its biotechnological potential.</title>
        <authorList>
            <person name="Paixao C.T.M."/>
            <person name="Gomes M.B."/>
            <person name="Oliveira V.M."/>
        </authorList>
    </citation>
    <scope>NUCLEOTIDE SEQUENCE [LARGE SCALE GENOMIC DNA]</scope>
    <source>
        <strain evidence="8 9">LIT2</strain>
    </source>
</reference>
<dbReference type="Gene3D" id="1.20.950.20">
    <property type="entry name" value="Transmembrane di-heme cytochromes, Chain C"/>
    <property type="match status" value="1"/>
</dbReference>
<evidence type="ECO:0000256" key="3">
    <source>
        <dbReference type="ARBA" id="ARBA00022692"/>
    </source>
</evidence>